<gene>
    <name evidence="5" type="ORF">CBE89_10825</name>
</gene>
<reference evidence="5 6" key="1">
    <citation type="submission" date="2017-05" db="EMBL/GenBank/DDBJ databases">
        <title>Complete genome sequence of Corynebacterium striatum KC-Na-1 isolated from Neophocaena asiaeorientalis in Korea.</title>
        <authorList>
            <person name="Kim J.H."/>
            <person name="Lee K."/>
        </authorList>
    </citation>
    <scope>NUCLEOTIDE SEQUENCE [LARGE SCALE GENOMIC DNA]</scope>
    <source>
        <strain evidence="5 6">KC-Na-01</strain>
    </source>
</reference>
<dbReference type="InterPro" id="IPR017911">
    <property type="entry name" value="MacB-like_ATP-bd"/>
</dbReference>
<dbReference type="GO" id="GO:0022857">
    <property type="term" value="F:transmembrane transporter activity"/>
    <property type="evidence" value="ECO:0007669"/>
    <property type="project" value="TreeGrafter"/>
</dbReference>
<keyword evidence="3" id="KW-0067">ATP-binding</keyword>
<evidence type="ECO:0000313" key="6">
    <source>
        <dbReference type="Proteomes" id="UP000250197"/>
    </source>
</evidence>
<keyword evidence="1" id="KW-0813">Transport</keyword>
<dbReference type="GO" id="GO:0005886">
    <property type="term" value="C:plasma membrane"/>
    <property type="evidence" value="ECO:0007669"/>
    <property type="project" value="TreeGrafter"/>
</dbReference>
<name>A0A2Z2IYU9_CORST</name>
<protein>
    <submittedName>
        <fullName evidence="5">ABC transporter</fullName>
    </submittedName>
</protein>
<dbReference type="CDD" id="cd03255">
    <property type="entry name" value="ABC_MJ0796_LolCDE_FtsE"/>
    <property type="match status" value="1"/>
</dbReference>
<dbReference type="Pfam" id="PF00005">
    <property type="entry name" value="ABC_tran"/>
    <property type="match status" value="1"/>
</dbReference>
<dbReference type="SMART" id="SM00382">
    <property type="entry name" value="AAA"/>
    <property type="match status" value="1"/>
</dbReference>
<accession>A0A2Z2IYU9</accession>
<dbReference type="AlphaFoldDB" id="A0A2Z2IYU9"/>
<evidence type="ECO:0000259" key="4">
    <source>
        <dbReference type="PROSITE" id="PS50893"/>
    </source>
</evidence>
<evidence type="ECO:0000256" key="1">
    <source>
        <dbReference type="ARBA" id="ARBA00022448"/>
    </source>
</evidence>
<dbReference type="GO" id="GO:0005524">
    <property type="term" value="F:ATP binding"/>
    <property type="evidence" value="ECO:0007669"/>
    <property type="project" value="UniProtKB-KW"/>
</dbReference>
<evidence type="ECO:0000313" key="5">
    <source>
        <dbReference type="EMBL" id="ART21926.1"/>
    </source>
</evidence>
<organism evidence="5 6">
    <name type="scientific">Corynebacterium striatum</name>
    <dbReference type="NCBI Taxonomy" id="43770"/>
    <lineage>
        <taxon>Bacteria</taxon>
        <taxon>Bacillati</taxon>
        <taxon>Actinomycetota</taxon>
        <taxon>Actinomycetes</taxon>
        <taxon>Mycobacteriales</taxon>
        <taxon>Corynebacteriaceae</taxon>
        <taxon>Corynebacterium</taxon>
    </lineage>
</organism>
<dbReference type="Proteomes" id="UP000250197">
    <property type="component" value="Chromosome"/>
</dbReference>
<dbReference type="InterPro" id="IPR003439">
    <property type="entry name" value="ABC_transporter-like_ATP-bd"/>
</dbReference>
<proteinExistence type="predicted"/>
<evidence type="ECO:0000256" key="3">
    <source>
        <dbReference type="ARBA" id="ARBA00022840"/>
    </source>
</evidence>
<dbReference type="InterPro" id="IPR027417">
    <property type="entry name" value="P-loop_NTPase"/>
</dbReference>
<dbReference type="PROSITE" id="PS50893">
    <property type="entry name" value="ABC_TRANSPORTER_2"/>
    <property type="match status" value="1"/>
</dbReference>
<dbReference type="KEGG" id="cstr:CBE89_10825"/>
<keyword evidence="2" id="KW-0547">Nucleotide-binding</keyword>
<dbReference type="Gene3D" id="3.40.50.300">
    <property type="entry name" value="P-loop containing nucleotide triphosphate hydrolases"/>
    <property type="match status" value="1"/>
</dbReference>
<dbReference type="PANTHER" id="PTHR24220">
    <property type="entry name" value="IMPORT ATP-BINDING PROTEIN"/>
    <property type="match status" value="1"/>
</dbReference>
<sequence>MTHIRIHQVHKTLGSGPKATHALKGVSLEAEAGEFIAISGKSGSGKTTFLDALSGLISVNSGSITVDGIRVDTASEKDLLRLRREVVGVVHQSDLIIPELTAAENVQLVLSAAGYEATESRTAAESLLRQVGLEGLETRYPDELSRGQCQRVGIARALSGKRSVLLADEPSAALDEQNSRSVFALFQKLASEGTTIITASHDPIVLEYCTRSFTLIDGLLHDAQEAEKSLG</sequence>
<feature type="domain" description="ABC transporter" evidence="4">
    <location>
        <begin position="4"/>
        <end position="231"/>
    </location>
</feature>
<dbReference type="InterPro" id="IPR015854">
    <property type="entry name" value="ABC_transpr_LolD-like"/>
</dbReference>
<dbReference type="GO" id="GO:0016887">
    <property type="term" value="F:ATP hydrolysis activity"/>
    <property type="evidence" value="ECO:0007669"/>
    <property type="project" value="InterPro"/>
</dbReference>
<dbReference type="SUPFAM" id="SSF52540">
    <property type="entry name" value="P-loop containing nucleoside triphosphate hydrolases"/>
    <property type="match status" value="1"/>
</dbReference>
<dbReference type="InterPro" id="IPR003593">
    <property type="entry name" value="AAA+_ATPase"/>
</dbReference>
<dbReference type="EMBL" id="CP021252">
    <property type="protein sequence ID" value="ART21926.1"/>
    <property type="molecule type" value="Genomic_DNA"/>
</dbReference>
<dbReference type="RefSeq" id="WP_086891956.1">
    <property type="nucleotide sequence ID" value="NZ_CP021252.1"/>
</dbReference>
<evidence type="ECO:0000256" key="2">
    <source>
        <dbReference type="ARBA" id="ARBA00022741"/>
    </source>
</evidence>